<dbReference type="EMBL" id="BGZK01000226">
    <property type="protein sequence ID" value="GBP29925.1"/>
    <property type="molecule type" value="Genomic_DNA"/>
</dbReference>
<name>A0A4C1UU12_EUMVA</name>
<dbReference type="Proteomes" id="UP000299102">
    <property type="component" value="Unassembled WGS sequence"/>
</dbReference>
<organism evidence="1 2">
    <name type="scientific">Eumeta variegata</name>
    <name type="common">Bagworm moth</name>
    <name type="synonym">Eumeta japonica</name>
    <dbReference type="NCBI Taxonomy" id="151549"/>
    <lineage>
        <taxon>Eukaryota</taxon>
        <taxon>Metazoa</taxon>
        <taxon>Ecdysozoa</taxon>
        <taxon>Arthropoda</taxon>
        <taxon>Hexapoda</taxon>
        <taxon>Insecta</taxon>
        <taxon>Pterygota</taxon>
        <taxon>Neoptera</taxon>
        <taxon>Endopterygota</taxon>
        <taxon>Lepidoptera</taxon>
        <taxon>Glossata</taxon>
        <taxon>Ditrysia</taxon>
        <taxon>Tineoidea</taxon>
        <taxon>Psychidae</taxon>
        <taxon>Oiketicinae</taxon>
        <taxon>Eumeta</taxon>
    </lineage>
</organism>
<reference evidence="1 2" key="1">
    <citation type="journal article" date="2019" name="Commun. Biol.">
        <title>The bagworm genome reveals a unique fibroin gene that provides high tensile strength.</title>
        <authorList>
            <person name="Kono N."/>
            <person name="Nakamura H."/>
            <person name="Ohtoshi R."/>
            <person name="Tomita M."/>
            <person name="Numata K."/>
            <person name="Arakawa K."/>
        </authorList>
    </citation>
    <scope>NUCLEOTIDE SEQUENCE [LARGE SCALE GENOMIC DNA]</scope>
</reference>
<gene>
    <name evidence="1" type="ORF">EVAR_18405_1</name>
</gene>
<comment type="caution">
    <text evidence="1">The sequence shown here is derived from an EMBL/GenBank/DDBJ whole genome shotgun (WGS) entry which is preliminary data.</text>
</comment>
<dbReference type="AlphaFoldDB" id="A0A4C1UU12"/>
<keyword evidence="2" id="KW-1185">Reference proteome</keyword>
<evidence type="ECO:0000313" key="1">
    <source>
        <dbReference type="EMBL" id="GBP29925.1"/>
    </source>
</evidence>
<proteinExistence type="predicted"/>
<evidence type="ECO:0000313" key="2">
    <source>
        <dbReference type="Proteomes" id="UP000299102"/>
    </source>
</evidence>
<protein>
    <submittedName>
        <fullName evidence="1">Uncharacterized protein</fullName>
    </submittedName>
</protein>
<accession>A0A4C1UU12</accession>
<sequence>MKALLRKTFNAPGERNRKRQCESKYVALERMRVVYLLQPNASNALLGRSRCLRGDRPPLRPGTCTIIGIERQIVIVLVAQQIDRRAPCAVTLTSVKIDPEKFPESDTYLCAIRRPSPVFLRVPASKGGAAVRGPLWRQTAPQRGH</sequence>